<dbReference type="CDD" id="cd02068">
    <property type="entry name" value="radical_SAM_B12_BD"/>
    <property type="match status" value="1"/>
</dbReference>
<dbReference type="SUPFAM" id="SSF52242">
    <property type="entry name" value="Cobalamin (vitamin B12)-binding domain"/>
    <property type="match status" value="1"/>
</dbReference>
<comment type="cofactor">
    <cofactor evidence="1">
        <name>[4Fe-4S] cluster</name>
        <dbReference type="ChEBI" id="CHEBI:49883"/>
    </cofactor>
</comment>
<dbReference type="PATRIC" id="fig|1698262.3.peg.268"/>
<evidence type="ECO:0000256" key="6">
    <source>
        <dbReference type="ARBA" id="ARBA00023004"/>
    </source>
</evidence>
<keyword evidence="6" id="KW-0408">Iron</keyword>
<evidence type="ECO:0000313" key="9">
    <source>
        <dbReference type="EMBL" id="KXA91319.1"/>
    </source>
</evidence>
<dbReference type="SUPFAM" id="SSF102114">
    <property type="entry name" value="Radical SAM enzymes"/>
    <property type="match status" value="1"/>
</dbReference>
<dbReference type="SFLD" id="SFLDG01123">
    <property type="entry name" value="methyltransferase_(Class_B)"/>
    <property type="match status" value="1"/>
</dbReference>
<dbReference type="GO" id="GO:0003824">
    <property type="term" value="F:catalytic activity"/>
    <property type="evidence" value="ECO:0007669"/>
    <property type="project" value="InterPro"/>
</dbReference>
<dbReference type="Pfam" id="PF04055">
    <property type="entry name" value="Radical_SAM"/>
    <property type="match status" value="1"/>
</dbReference>
<keyword evidence="4" id="KW-0949">S-adenosyl-L-methionine</keyword>
<dbReference type="GO" id="GO:0046872">
    <property type="term" value="F:metal ion binding"/>
    <property type="evidence" value="ECO:0007669"/>
    <property type="project" value="UniProtKB-KW"/>
</dbReference>
<dbReference type="SMART" id="SM00729">
    <property type="entry name" value="Elp3"/>
    <property type="match status" value="1"/>
</dbReference>
<keyword evidence="2" id="KW-0489">Methyltransferase</keyword>
<dbReference type="PANTHER" id="PTHR43409">
    <property type="entry name" value="ANAEROBIC MAGNESIUM-PROTOPORPHYRIN IX MONOMETHYL ESTER CYCLASE-RELATED"/>
    <property type="match status" value="1"/>
</dbReference>
<evidence type="ECO:0000256" key="1">
    <source>
        <dbReference type="ARBA" id="ARBA00001966"/>
    </source>
</evidence>
<dbReference type="InterPro" id="IPR006638">
    <property type="entry name" value="Elp3/MiaA/NifB-like_rSAM"/>
</dbReference>
<proteinExistence type="predicted"/>
<evidence type="ECO:0000256" key="3">
    <source>
        <dbReference type="ARBA" id="ARBA00022679"/>
    </source>
</evidence>
<name>A0A133UAX7_9EURY</name>
<dbReference type="Gene3D" id="3.40.50.280">
    <property type="entry name" value="Cobalamin-binding domain"/>
    <property type="match status" value="1"/>
</dbReference>
<dbReference type="InterPro" id="IPR026447">
    <property type="entry name" value="B12_SAM_Ta0216"/>
</dbReference>
<organism evidence="9 10">
    <name type="scientific">candidate division MSBL1 archaeon SCGC-AAA259D18</name>
    <dbReference type="NCBI Taxonomy" id="1698262"/>
    <lineage>
        <taxon>Archaea</taxon>
        <taxon>Methanobacteriati</taxon>
        <taxon>Methanobacteriota</taxon>
        <taxon>candidate division MSBL1</taxon>
    </lineage>
</organism>
<dbReference type="SFLD" id="SFLDS00029">
    <property type="entry name" value="Radical_SAM"/>
    <property type="match status" value="1"/>
</dbReference>
<keyword evidence="7" id="KW-0411">Iron-sulfur</keyword>
<dbReference type="InterPro" id="IPR006158">
    <property type="entry name" value="Cobalamin-bd"/>
</dbReference>
<dbReference type="GO" id="GO:0051539">
    <property type="term" value="F:4 iron, 4 sulfur cluster binding"/>
    <property type="evidence" value="ECO:0007669"/>
    <property type="project" value="UniProtKB-KW"/>
</dbReference>
<evidence type="ECO:0000256" key="2">
    <source>
        <dbReference type="ARBA" id="ARBA00022603"/>
    </source>
</evidence>
<feature type="non-terminal residue" evidence="9">
    <location>
        <position position="1"/>
    </location>
</feature>
<keyword evidence="3" id="KW-0808">Transferase</keyword>
<dbReference type="GO" id="GO:0031419">
    <property type="term" value="F:cobalamin binding"/>
    <property type="evidence" value="ECO:0007669"/>
    <property type="project" value="InterPro"/>
</dbReference>
<evidence type="ECO:0000313" key="10">
    <source>
        <dbReference type="Proteomes" id="UP000070195"/>
    </source>
</evidence>
<dbReference type="Pfam" id="PF02310">
    <property type="entry name" value="B12-binding"/>
    <property type="match status" value="1"/>
</dbReference>
<dbReference type="InterPro" id="IPR058240">
    <property type="entry name" value="rSAM_sf"/>
</dbReference>
<comment type="caution">
    <text evidence="9">The sequence shown here is derived from an EMBL/GenBank/DDBJ whole genome shotgun (WGS) entry which is preliminary data.</text>
</comment>
<evidence type="ECO:0000259" key="8">
    <source>
        <dbReference type="PROSITE" id="PS51332"/>
    </source>
</evidence>
<reference evidence="9 10" key="1">
    <citation type="journal article" date="2016" name="Sci. Rep.">
        <title>Metabolic traits of an uncultured archaeal lineage -MSBL1- from brine pools of the Red Sea.</title>
        <authorList>
            <person name="Mwirichia R."/>
            <person name="Alam I."/>
            <person name="Rashid M."/>
            <person name="Vinu M."/>
            <person name="Ba-Alawi W."/>
            <person name="Anthony Kamau A."/>
            <person name="Kamanda Ngugi D."/>
            <person name="Goker M."/>
            <person name="Klenk H.P."/>
            <person name="Bajic V."/>
            <person name="Stingl U."/>
        </authorList>
    </citation>
    <scope>NUCLEOTIDE SEQUENCE [LARGE SCALE GENOMIC DNA]</scope>
    <source>
        <strain evidence="9">SCGC-AAA259D18</strain>
    </source>
</reference>
<sequence>WEGNRGKMNFNSDVIFVHPPTNFEANSKPVALWPISEVIPSSPTFEMYPYGFLTMAEYLERHGFSTKIYNLALMYLRENIDVHDFATKLDVELVAIDLHWMVHASGSLTLAKIIKEHNPETPVLFGGLSSTYYYKELIRNPFIDFIIRGDSCEKPLLELMRAIMRRDREEFDNIPNLVWKKNGRMVDNGIKWVEEDLDDILEDPDVLPQLLLSRNLESLPYRGFMENPIVPVFTVRGCSLNCATCGGSEKFYKRFCRREKLAFRSPKKIVRDLKTYNKYGDFPIFLIGDLRQGGEKYWKNVARGIKDEEIDSKLVLELFSPARKGFYEEFEGVDRVNIQISPETYDEDLRARQRTRFTNDALEKNLRWGIESGVDKFDVYFMIGIAGQNEQEVKNTVDYTDELLSIGDEIHSFIAPLAPFVDPGSPAFEKPSSKGFKILFKDVSSHVEAMKSDTWENSLNYETRTLGRREIVENTYEALSQMAQKKKIHQRINEKEYEQKVLRLKLSREANRRIRNGGDPQRILNEVKTSLDSISSTGDLYWGSPKLSLTGLIKAAKRKMLSMLPF</sequence>
<evidence type="ECO:0000256" key="5">
    <source>
        <dbReference type="ARBA" id="ARBA00022723"/>
    </source>
</evidence>
<dbReference type="PROSITE" id="PS51332">
    <property type="entry name" value="B12_BINDING"/>
    <property type="match status" value="1"/>
</dbReference>
<protein>
    <recommendedName>
        <fullName evidence="8">B12-binding domain-containing protein</fullName>
    </recommendedName>
</protein>
<dbReference type="InterPro" id="IPR034466">
    <property type="entry name" value="Methyltransferase_Class_B"/>
</dbReference>
<keyword evidence="5" id="KW-0479">Metal-binding</keyword>
<dbReference type="NCBIfam" id="TIGR04190">
    <property type="entry name" value="B12_SAM_Ta0216"/>
    <property type="match status" value="1"/>
</dbReference>
<dbReference type="InterPro" id="IPR036724">
    <property type="entry name" value="Cobalamin-bd_sf"/>
</dbReference>
<evidence type="ECO:0000256" key="4">
    <source>
        <dbReference type="ARBA" id="ARBA00022691"/>
    </source>
</evidence>
<evidence type="ECO:0000256" key="7">
    <source>
        <dbReference type="ARBA" id="ARBA00023014"/>
    </source>
</evidence>
<feature type="domain" description="B12-binding" evidence="8">
    <location>
        <begin position="35"/>
        <end position="170"/>
    </location>
</feature>
<dbReference type="EMBL" id="LHXM01000027">
    <property type="protein sequence ID" value="KXA91319.1"/>
    <property type="molecule type" value="Genomic_DNA"/>
</dbReference>
<accession>A0A133UAX7</accession>
<dbReference type="PANTHER" id="PTHR43409:SF7">
    <property type="entry name" value="BLL1977 PROTEIN"/>
    <property type="match status" value="1"/>
</dbReference>
<gene>
    <name evidence="9" type="ORF">AKJ63_01605</name>
</gene>
<dbReference type="SFLD" id="SFLDG01082">
    <property type="entry name" value="B12-binding_domain_containing"/>
    <property type="match status" value="1"/>
</dbReference>
<dbReference type="AlphaFoldDB" id="A0A133UAX7"/>
<dbReference type="Proteomes" id="UP000070195">
    <property type="component" value="Unassembled WGS sequence"/>
</dbReference>
<keyword evidence="10" id="KW-1185">Reference proteome</keyword>
<dbReference type="InterPro" id="IPR051198">
    <property type="entry name" value="BchE-like"/>
</dbReference>
<dbReference type="InterPro" id="IPR007197">
    <property type="entry name" value="rSAM"/>
</dbReference>